<proteinExistence type="predicted"/>
<accession>A0ACC0H658</accession>
<reference evidence="1 2" key="1">
    <citation type="journal article" date="2022" name="Plant J.">
        <title>Chromosome-level genome of Camellia lanceoleosa provides a valuable resource for understanding genome evolution and self-incompatibility.</title>
        <authorList>
            <person name="Gong W."/>
            <person name="Xiao S."/>
            <person name="Wang L."/>
            <person name="Liao Z."/>
            <person name="Chang Y."/>
            <person name="Mo W."/>
            <person name="Hu G."/>
            <person name="Li W."/>
            <person name="Zhao G."/>
            <person name="Zhu H."/>
            <person name="Hu X."/>
            <person name="Ji K."/>
            <person name="Xiang X."/>
            <person name="Song Q."/>
            <person name="Yuan D."/>
            <person name="Jin S."/>
            <person name="Zhang L."/>
        </authorList>
    </citation>
    <scope>NUCLEOTIDE SEQUENCE [LARGE SCALE GENOMIC DNA]</scope>
    <source>
        <strain evidence="1">SQ_2022a</strain>
    </source>
</reference>
<evidence type="ECO:0000313" key="1">
    <source>
        <dbReference type="EMBL" id="KAI8008630.1"/>
    </source>
</evidence>
<protein>
    <submittedName>
        <fullName evidence="1">Uncharacterized protein</fullName>
    </submittedName>
</protein>
<gene>
    <name evidence="1" type="ORF">LOK49_LG07G01701</name>
</gene>
<dbReference type="EMBL" id="CM045764">
    <property type="protein sequence ID" value="KAI8008630.1"/>
    <property type="molecule type" value="Genomic_DNA"/>
</dbReference>
<name>A0ACC0H658_9ERIC</name>
<sequence length="90" mass="10245">MLAQLYFNASDPLTELWRIAWIIPAFWTLLAFSLLVVICVLWAPSSNPTRLLEAIDFILQGAQNLVVPIKSNSRRKLQESPIAHNGYEFC</sequence>
<keyword evidence="2" id="KW-1185">Reference proteome</keyword>
<evidence type="ECO:0000313" key="2">
    <source>
        <dbReference type="Proteomes" id="UP001060215"/>
    </source>
</evidence>
<dbReference type="Proteomes" id="UP001060215">
    <property type="component" value="Chromosome 7"/>
</dbReference>
<organism evidence="1 2">
    <name type="scientific">Camellia lanceoleosa</name>
    <dbReference type="NCBI Taxonomy" id="1840588"/>
    <lineage>
        <taxon>Eukaryota</taxon>
        <taxon>Viridiplantae</taxon>
        <taxon>Streptophyta</taxon>
        <taxon>Embryophyta</taxon>
        <taxon>Tracheophyta</taxon>
        <taxon>Spermatophyta</taxon>
        <taxon>Magnoliopsida</taxon>
        <taxon>eudicotyledons</taxon>
        <taxon>Gunneridae</taxon>
        <taxon>Pentapetalae</taxon>
        <taxon>asterids</taxon>
        <taxon>Ericales</taxon>
        <taxon>Theaceae</taxon>
        <taxon>Camellia</taxon>
    </lineage>
</organism>
<comment type="caution">
    <text evidence="1">The sequence shown here is derived from an EMBL/GenBank/DDBJ whole genome shotgun (WGS) entry which is preliminary data.</text>
</comment>